<protein>
    <recommendedName>
        <fullName evidence="1">4Fe-4S ferredoxin-type domain-containing protein</fullName>
    </recommendedName>
</protein>
<accession>A0A5J4X985</accession>
<name>A0A5J4X985_9EUKA</name>
<dbReference type="Pfam" id="PF13187">
    <property type="entry name" value="Fer4_9"/>
    <property type="match status" value="1"/>
</dbReference>
<feature type="domain" description="4Fe-4S ferredoxin-type" evidence="1">
    <location>
        <begin position="3"/>
        <end position="34"/>
    </location>
</feature>
<dbReference type="Gene3D" id="3.30.70.20">
    <property type="match status" value="1"/>
</dbReference>
<dbReference type="InterPro" id="IPR017900">
    <property type="entry name" value="4Fe4S_Fe_S_CS"/>
</dbReference>
<sequence length="67" mass="7327">MAEYPVVDQEACVGCQSCQSGCPSGSDLWDYNDEGKAQFKYENKDQCISCHACTDQCPAGAITFSEY</sequence>
<gene>
    <name evidence="2" type="ORF">EZS28_000646</name>
</gene>
<organism evidence="2 3">
    <name type="scientific">Streblomastix strix</name>
    <dbReference type="NCBI Taxonomy" id="222440"/>
    <lineage>
        <taxon>Eukaryota</taxon>
        <taxon>Metamonada</taxon>
        <taxon>Preaxostyla</taxon>
        <taxon>Oxymonadida</taxon>
        <taxon>Streblomastigidae</taxon>
        <taxon>Streblomastix</taxon>
    </lineage>
</organism>
<feature type="domain" description="4Fe-4S ferredoxin-type" evidence="1">
    <location>
        <begin position="37"/>
        <end position="67"/>
    </location>
</feature>
<dbReference type="SUPFAM" id="SSF54862">
    <property type="entry name" value="4Fe-4S ferredoxins"/>
    <property type="match status" value="1"/>
</dbReference>
<comment type="caution">
    <text evidence="2">The sequence shown here is derived from an EMBL/GenBank/DDBJ whole genome shotgun (WGS) entry which is preliminary data.</text>
</comment>
<dbReference type="AlphaFoldDB" id="A0A5J4X985"/>
<dbReference type="PANTHER" id="PTHR43122:SF1">
    <property type="entry name" value="IRON-SULFUR-BINDING PROTEIN"/>
    <property type="match status" value="1"/>
</dbReference>
<proteinExistence type="predicted"/>
<evidence type="ECO:0000259" key="1">
    <source>
        <dbReference type="PROSITE" id="PS51379"/>
    </source>
</evidence>
<dbReference type="InterPro" id="IPR017896">
    <property type="entry name" value="4Fe4S_Fe-S-bd"/>
</dbReference>
<dbReference type="EMBL" id="SNRW01000055">
    <property type="protein sequence ID" value="KAA6403828.1"/>
    <property type="molecule type" value="Genomic_DNA"/>
</dbReference>
<dbReference type="Proteomes" id="UP000324800">
    <property type="component" value="Unassembled WGS sequence"/>
</dbReference>
<dbReference type="PROSITE" id="PS51379">
    <property type="entry name" value="4FE4S_FER_2"/>
    <property type="match status" value="2"/>
</dbReference>
<dbReference type="PROSITE" id="PS00198">
    <property type="entry name" value="4FE4S_FER_1"/>
    <property type="match status" value="2"/>
</dbReference>
<evidence type="ECO:0000313" key="3">
    <source>
        <dbReference type="Proteomes" id="UP000324800"/>
    </source>
</evidence>
<dbReference type="PANTHER" id="PTHR43122">
    <property type="entry name" value="FERREDOXIN SUBUNIT OF PYRUVATE:FLAVODOXIN OXIDOREDUCTASE-RELATED"/>
    <property type="match status" value="1"/>
</dbReference>
<evidence type="ECO:0000313" key="2">
    <source>
        <dbReference type="EMBL" id="KAA6403828.1"/>
    </source>
</evidence>
<reference evidence="2 3" key="1">
    <citation type="submission" date="2019-03" db="EMBL/GenBank/DDBJ databases">
        <title>Single cell metagenomics reveals metabolic interactions within the superorganism composed of flagellate Streblomastix strix and complex community of Bacteroidetes bacteria on its surface.</title>
        <authorList>
            <person name="Treitli S.C."/>
            <person name="Kolisko M."/>
            <person name="Husnik F."/>
            <person name="Keeling P."/>
            <person name="Hampl V."/>
        </authorList>
    </citation>
    <scope>NUCLEOTIDE SEQUENCE [LARGE SCALE GENOMIC DNA]</scope>
    <source>
        <strain evidence="2">ST1C</strain>
    </source>
</reference>